<reference evidence="2" key="1">
    <citation type="submission" date="2022-10" db="EMBL/GenBank/DDBJ databases">
        <title>Flavobacterium sp. nov., a bacterium isolated from lake sediment.</title>
        <authorList>
            <person name="Qu J.-H."/>
        </authorList>
    </citation>
    <scope>NUCLEOTIDE SEQUENCE</scope>
    <source>
        <strain evidence="2">TH16-21</strain>
    </source>
</reference>
<evidence type="ECO:0000313" key="3">
    <source>
        <dbReference type="Proteomes" id="UP001165677"/>
    </source>
</evidence>
<keyword evidence="1" id="KW-0732">Signal</keyword>
<evidence type="ECO:0000313" key="2">
    <source>
        <dbReference type="EMBL" id="MCW1148905.1"/>
    </source>
</evidence>
<evidence type="ECO:0008006" key="4">
    <source>
        <dbReference type="Google" id="ProtNLM"/>
    </source>
</evidence>
<proteinExistence type="predicted"/>
<dbReference type="Proteomes" id="UP001165677">
    <property type="component" value="Unassembled WGS sequence"/>
</dbReference>
<dbReference type="Gene3D" id="2.180.10.10">
    <property type="entry name" value="RHS repeat-associated core"/>
    <property type="match status" value="1"/>
</dbReference>
<name>A0ABT3EK11_9FLAO</name>
<sequence>MRKLFLLLISYIIFISCSSSKFQDTFFEENEELKIYGKIKSITCYSLFEEEKNDSTKVILVYNGNKLPQKHIHFFKTVTVTTSYTYDGNNLIDIKPDYNKQSSTKMEYDKKGNMINRKSLYQNSVILEKKMFYDKNNNKIKEIHLESGKPGDTTLFKYNYKNRTKTSYYLKSNSESKTYYNHKGQIIRVDSRYGKLLYEYDKMGRISKKVSYDKNDNLKFEQNYINTYDKKKNLIMTKIISNNKLYETTIYQIEYY</sequence>
<feature type="chain" id="PRO_5047057081" description="YD repeat-containing protein" evidence="1">
    <location>
        <begin position="22"/>
        <end position="256"/>
    </location>
</feature>
<dbReference type="EMBL" id="JAPCIO010000008">
    <property type="protein sequence ID" value="MCW1148905.1"/>
    <property type="molecule type" value="Genomic_DNA"/>
</dbReference>
<dbReference type="PROSITE" id="PS51257">
    <property type="entry name" value="PROKAR_LIPOPROTEIN"/>
    <property type="match status" value="1"/>
</dbReference>
<protein>
    <recommendedName>
        <fullName evidence="4">YD repeat-containing protein</fullName>
    </recommendedName>
</protein>
<accession>A0ABT3EK11</accession>
<gene>
    <name evidence="2" type="ORF">OJ995_11805</name>
</gene>
<organism evidence="2 3">
    <name type="scientific">Flavobacterium lacisediminis</name>
    <dbReference type="NCBI Taxonomy" id="2989705"/>
    <lineage>
        <taxon>Bacteria</taxon>
        <taxon>Pseudomonadati</taxon>
        <taxon>Bacteroidota</taxon>
        <taxon>Flavobacteriia</taxon>
        <taxon>Flavobacteriales</taxon>
        <taxon>Flavobacteriaceae</taxon>
        <taxon>Flavobacterium</taxon>
    </lineage>
</organism>
<keyword evidence="3" id="KW-1185">Reference proteome</keyword>
<evidence type="ECO:0000256" key="1">
    <source>
        <dbReference type="SAM" id="SignalP"/>
    </source>
</evidence>
<dbReference type="RefSeq" id="WP_264369605.1">
    <property type="nucleotide sequence ID" value="NZ_JAPCIO010000008.1"/>
</dbReference>
<comment type="caution">
    <text evidence="2">The sequence shown here is derived from an EMBL/GenBank/DDBJ whole genome shotgun (WGS) entry which is preliminary data.</text>
</comment>
<feature type="signal peptide" evidence="1">
    <location>
        <begin position="1"/>
        <end position="21"/>
    </location>
</feature>